<reference evidence="5" key="2">
    <citation type="journal article" date="2010" name="Stand. Genomic Sci.">
        <title>Complete genome sequence of Vulcanisaeta distributa type strain (IC-017T).</title>
        <authorList>
            <person name="Mavromatis K."/>
            <person name="Sikorski J."/>
            <person name="Pabst E."/>
            <person name="Teshima H."/>
            <person name="Lapidus A."/>
            <person name="Lucas S."/>
            <person name="Nolan M."/>
            <person name="Glavina Del Rio T."/>
            <person name="Cheng J."/>
            <person name="Bruce D."/>
            <person name="Goodwin L."/>
            <person name="Pitluck S."/>
            <person name="Liolios K."/>
            <person name="Ivanova N."/>
            <person name="Mikhailova N."/>
            <person name="Pati A."/>
            <person name="Chen A."/>
            <person name="Palaniappan K."/>
            <person name="Land M."/>
            <person name="Hauser L."/>
            <person name="Chang Y."/>
            <person name="Jeffries C."/>
            <person name="Rohde M."/>
            <person name="Spring S."/>
            <person name="Goker M."/>
            <person name="Wirth R."/>
            <person name="Woyke T."/>
            <person name="Bristow J."/>
            <person name="Eisen J."/>
            <person name="Markowitz V."/>
            <person name="Hugenholtz P."/>
            <person name="Klenk H."/>
            <person name="Kyrpides N."/>
        </authorList>
    </citation>
    <scope>NUCLEOTIDE SEQUENCE [LARGE SCALE GENOMIC DNA]</scope>
    <source>
        <strain evidence="5">DSM 14429 / JCM 11212 / NBRC 100878 / IC-017</strain>
    </source>
</reference>
<comment type="similarity">
    <text evidence="2">Belongs to the acylphosphatase family.</text>
</comment>
<dbReference type="STRING" id="572478.Vdis_1790"/>
<dbReference type="InterPro" id="IPR017968">
    <property type="entry name" value="Acylphosphatase_CS"/>
</dbReference>
<evidence type="ECO:0000256" key="2">
    <source>
        <dbReference type="RuleBase" id="RU004168"/>
    </source>
</evidence>
<dbReference type="RefSeq" id="WP_013336889.1">
    <property type="nucleotide sequence ID" value="NC_014537.1"/>
</dbReference>
<dbReference type="PANTHER" id="PTHR47268:SF4">
    <property type="entry name" value="ACYLPHOSPHATASE"/>
    <property type="match status" value="1"/>
</dbReference>
<protein>
    <recommendedName>
        <fullName evidence="1">acylphosphatase</fullName>
        <ecNumber evidence="1">3.6.1.7</ecNumber>
    </recommendedName>
</protein>
<keyword evidence="1" id="KW-0378">Hydrolase</keyword>
<dbReference type="KEGG" id="vdi:Vdis_1790"/>
<name>E1QUP5_VULDI</name>
<accession>E1QUP5</accession>
<dbReference type="PROSITE" id="PS51160">
    <property type="entry name" value="ACYLPHOSPHATASE_3"/>
    <property type="match status" value="1"/>
</dbReference>
<reference evidence="4 5" key="1">
    <citation type="journal article" date="2010" name="Stand. Genomic Sci.">
        <title>Complete genome sequence of Vulcanisaeta distributa type strain (IC-017).</title>
        <authorList>
            <person name="Mavromatis K."/>
            <person name="Sikorski J."/>
            <person name="Pabst E."/>
            <person name="Teshima H."/>
            <person name="Lapidus A."/>
            <person name="Lucas S."/>
            <person name="Nolan M."/>
            <person name="Glavina Del Rio T."/>
            <person name="Cheng J.F."/>
            <person name="Bruce D."/>
            <person name="Goodwin L."/>
            <person name="Pitluck S."/>
            <person name="Liolios K."/>
            <person name="Ivanova N."/>
            <person name="Mikhailova N."/>
            <person name="Pati A."/>
            <person name="Chen A."/>
            <person name="Palaniappan K."/>
            <person name="Land M."/>
            <person name="Hauser L."/>
            <person name="Chang Y.J."/>
            <person name="Jeffries C.D."/>
            <person name="Rohde M."/>
            <person name="Spring S."/>
            <person name="Goker M."/>
            <person name="Wirth R."/>
            <person name="Woyke T."/>
            <person name="Bristow J."/>
            <person name="Eisen J.A."/>
            <person name="Markowitz V."/>
            <person name="Hugenholtz P."/>
            <person name="Klenk H.P."/>
            <person name="Kyrpides N.C."/>
        </authorList>
    </citation>
    <scope>NUCLEOTIDE SEQUENCE [LARGE SCALE GENOMIC DNA]</scope>
    <source>
        <strain evidence="5">DSM 14429 / JCM 11212 / NBRC 100878 / IC-017</strain>
    </source>
</reference>
<dbReference type="OrthoDB" id="6643at2157"/>
<dbReference type="PROSITE" id="PS00150">
    <property type="entry name" value="ACYLPHOSPHATASE_1"/>
    <property type="match status" value="1"/>
</dbReference>
<organism evidence="4 5">
    <name type="scientific">Vulcanisaeta distributa (strain DSM 14429 / JCM 11212 / NBRC 100878 / IC-017)</name>
    <dbReference type="NCBI Taxonomy" id="572478"/>
    <lineage>
        <taxon>Archaea</taxon>
        <taxon>Thermoproteota</taxon>
        <taxon>Thermoprotei</taxon>
        <taxon>Thermoproteales</taxon>
        <taxon>Thermoproteaceae</taxon>
        <taxon>Vulcanisaeta</taxon>
    </lineage>
</organism>
<dbReference type="InterPro" id="IPR020456">
    <property type="entry name" value="Acylphosphatase"/>
</dbReference>
<comment type="catalytic activity">
    <reaction evidence="1">
        <text>an acyl phosphate + H2O = a carboxylate + phosphate + H(+)</text>
        <dbReference type="Rhea" id="RHEA:14965"/>
        <dbReference type="ChEBI" id="CHEBI:15377"/>
        <dbReference type="ChEBI" id="CHEBI:15378"/>
        <dbReference type="ChEBI" id="CHEBI:29067"/>
        <dbReference type="ChEBI" id="CHEBI:43474"/>
        <dbReference type="ChEBI" id="CHEBI:59918"/>
        <dbReference type="EC" id="3.6.1.7"/>
    </reaction>
</comment>
<feature type="active site" evidence="1">
    <location>
        <position position="36"/>
    </location>
</feature>
<dbReference type="InterPro" id="IPR001792">
    <property type="entry name" value="Acylphosphatase-like_dom"/>
</dbReference>
<dbReference type="EC" id="3.6.1.7" evidence="1"/>
<feature type="domain" description="Acylphosphatase-like" evidence="3">
    <location>
        <begin position="3"/>
        <end position="91"/>
    </location>
</feature>
<keyword evidence="5" id="KW-1185">Reference proteome</keyword>
<gene>
    <name evidence="4" type="ordered locus">Vdis_1790</name>
</gene>
<dbReference type="InterPro" id="IPR036046">
    <property type="entry name" value="Acylphosphatase-like_dom_sf"/>
</dbReference>
<dbReference type="Proteomes" id="UP000006681">
    <property type="component" value="Chromosome"/>
</dbReference>
<evidence type="ECO:0000259" key="3">
    <source>
        <dbReference type="PROSITE" id="PS51160"/>
    </source>
</evidence>
<evidence type="ECO:0000256" key="1">
    <source>
        <dbReference type="PROSITE-ProRule" id="PRU00520"/>
    </source>
</evidence>
<dbReference type="SUPFAM" id="SSF54975">
    <property type="entry name" value="Acylphosphatase/BLUF domain-like"/>
    <property type="match status" value="1"/>
</dbReference>
<feature type="active site" evidence="1">
    <location>
        <position position="18"/>
    </location>
</feature>
<dbReference type="Pfam" id="PF00708">
    <property type="entry name" value="Acylphosphatase"/>
    <property type="match status" value="1"/>
</dbReference>
<dbReference type="GO" id="GO:0003998">
    <property type="term" value="F:acylphosphatase activity"/>
    <property type="evidence" value="ECO:0007669"/>
    <property type="project" value="UniProtKB-EC"/>
</dbReference>
<dbReference type="GeneID" id="9752734"/>
<dbReference type="HOGENOM" id="CLU_141932_2_1_2"/>
<evidence type="ECO:0000313" key="5">
    <source>
        <dbReference type="Proteomes" id="UP000006681"/>
    </source>
</evidence>
<dbReference type="EMBL" id="CP002100">
    <property type="protein sequence ID" value="ADN51164.1"/>
    <property type="molecule type" value="Genomic_DNA"/>
</dbReference>
<sequence length="91" mass="10154">MKRVHVLVRGVVQGVGFRAFVRRNAKRLGVKGFVRNLPDGFTVEIVAEGPDDAIEQLISIVGKGPPGAIVEDVEVNYEEPRNEFNDFEILY</sequence>
<dbReference type="Gene3D" id="3.30.70.100">
    <property type="match status" value="1"/>
</dbReference>
<dbReference type="PANTHER" id="PTHR47268">
    <property type="entry name" value="ACYLPHOSPHATASE"/>
    <property type="match status" value="1"/>
</dbReference>
<dbReference type="eggNOG" id="arCOG01674">
    <property type="taxonomic scope" value="Archaea"/>
</dbReference>
<evidence type="ECO:0000313" key="4">
    <source>
        <dbReference type="EMBL" id="ADN51164.1"/>
    </source>
</evidence>
<dbReference type="AlphaFoldDB" id="E1QUP5"/>
<proteinExistence type="inferred from homology"/>